<dbReference type="Pfam" id="PF01618">
    <property type="entry name" value="MotA_ExbB"/>
    <property type="match status" value="1"/>
</dbReference>
<feature type="domain" description="MotA/TolQ/ExbB proton channel" evidence="10">
    <location>
        <begin position="102"/>
        <end position="217"/>
    </location>
</feature>
<evidence type="ECO:0000256" key="4">
    <source>
        <dbReference type="ARBA" id="ARBA00022475"/>
    </source>
</evidence>
<evidence type="ECO:0000256" key="7">
    <source>
        <dbReference type="ARBA" id="ARBA00022989"/>
    </source>
</evidence>
<evidence type="ECO:0000256" key="5">
    <source>
        <dbReference type="ARBA" id="ARBA00022692"/>
    </source>
</evidence>
<feature type="transmembrane region" description="Helical" evidence="9">
    <location>
        <begin position="154"/>
        <end position="171"/>
    </location>
</feature>
<sequence>MIMDIASIIGLVVATAAILGSILVGGDLGIFIDVPSTLVVGLGLIGVTFFKWPMEVIKNIVAFAMKGFFFSPSDPKDTIEEIGNLAETARRESVFALEKVPIDDPFLKKAMTLAADNRPPEVIASILQLEIDAMVERHKVGADVFQGMADDGPAMGMIGTLIGLVQMLQNLSDPSAIGPAMAVALLTTFYGAIIANVFCNPMKNKIAFRSSLEATKMNIIIAGTLGIVAGENPRLIKEKLNAFLPPAQRDGGNEEAQAE</sequence>
<dbReference type="EMBL" id="FQ312005">
    <property type="protein sequence ID" value="CBW27479.1"/>
    <property type="molecule type" value="Genomic_DNA"/>
</dbReference>
<dbReference type="HOGENOM" id="CLU_079895_1_0_7"/>
<evidence type="ECO:0000256" key="1">
    <source>
        <dbReference type="ARBA" id="ARBA00004651"/>
    </source>
</evidence>
<keyword evidence="4" id="KW-1003">Cell membrane</keyword>
<proteinExistence type="inferred from homology"/>
<dbReference type="PATRIC" id="fig|862908.3.peg.2577"/>
<dbReference type="AlphaFoldDB" id="E1WXG2"/>
<accession>E1WXG2</accession>
<evidence type="ECO:0000256" key="3">
    <source>
        <dbReference type="ARBA" id="ARBA00022448"/>
    </source>
</evidence>
<reference evidence="12" key="1">
    <citation type="journal article" date="2013" name="ISME J.">
        <title>A small predatory core genome in the divergent marine Bacteriovorax marinus SJ and the terrestrial Bdellovibrio bacteriovorus.</title>
        <authorList>
            <person name="Crossman L.C."/>
            <person name="Chen H."/>
            <person name="Cerdeno-Tarraga A.M."/>
            <person name="Brooks K."/>
            <person name="Quail M.A."/>
            <person name="Pineiro S.A."/>
            <person name="Hobley L."/>
            <person name="Sockett R.E."/>
            <person name="Bentley S.D."/>
            <person name="Parkhill J."/>
            <person name="Williams H.N."/>
            <person name="Stine O.C."/>
        </authorList>
    </citation>
    <scope>NUCLEOTIDE SEQUENCE [LARGE SCALE GENOMIC DNA]</scope>
    <source>
        <strain evidence="12">ATCC BAA-682 / DSM 15412 / SJ</strain>
    </source>
</reference>
<comment type="subcellular location">
    <subcellularLocation>
        <location evidence="1">Cell membrane</location>
        <topology evidence="1">Multi-pass membrane protein</topology>
    </subcellularLocation>
</comment>
<evidence type="ECO:0000259" key="10">
    <source>
        <dbReference type="Pfam" id="PF01618"/>
    </source>
</evidence>
<evidence type="ECO:0000256" key="8">
    <source>
        <dbReference type="ARBA" id="ARBA00023136"/>
    </source>
</evidence>
<dbReference type="GO" id="GO:0071978">
    <property type="term" value="P:bacterial-type flagellum-dependent swarming motility"/>
    <property type="evidence" value="ECO:0007669"/>
    <property type="project" value="InterPro"/>
</dbReference>
<dbReference type="InterPro" id="IPR000540">
    <property type="entry name" value="Flag_MotA_CS"/>
</dbReference>
<dbReference type="PANTHER" id="PTHR30433">
    <property type="entry name" value="CHEMOTAXIS PROTEIN MOTA"/>
    <property type="match status" value="1"/>
</dbReference>
<dbReference type="GO" id="GO:0006935">
    <property type="term" value="P:chemotaxis"/>
    <property type="evidence" value="ECO:0007669"/>
    <property type="project" value="InterPro"/>
</dbReference>
<evidence type="ECO:0000313" key="12">
    <source>
        <dbReference type="Proteomes" id="UP000008963"/>
    </source>
</evidence>
<keyword evidence="7 9" id="KW-1133">Transmembrane helix</keyword>
<dbReference type="Proteomes" id="UP000008963">
    <property type="component" value="Chromosome"/>
</dbReference>
<gene>
    <name evidence="11" type="primary">motA</name>
    <name evidence="11" type="ordered locus">BMS_2700</name>
</gene>
<name>E1WXG2_HALMS</name>
<keyword evidence="12" id="KW-1185">Reference proteome</keyword>
<dbReference type="PROSITE" id="PS01307">
    <property type="entry name" value="MOTA"/>
    <property type="match status" value="1"/>
</dbReference>
<protein>
    <submittedName>
        <fullName evidence="11">Chemotaxis MotA protein</fullName>
    </submittedName>
</protein>
<dbReference type="KEGG" id="bmx:BMS_2700"/>
<evidence type="ECO:0000256" key="9">
    <source>
        <dbReference type="SAM" id="Phobius"/>
    </source>
</evidence>
<dbReference type="InterPro" id="IPR002898">
    <property type="entry name" value="MotA_ExbB_proton_chnl"/>
</dbReference>
<dbReference type="PANTHER" id="PTHR30433:SF2">
    <property type="entry name" value="MOTILITY PROTEIN A"/>
    <property type="match status" value="1"/>
</dbReference>
<dbReference type="eggNOG" id="COG1291">
    <property type="taxonomic scope" value="Bacteria"/>
</dbReference>
<evidence type="ECO:0000256" key="6">
    <source>
        <dbReference type="ARBA" id="ARBA00022779"/>
    </source>
</evidence>
<keyword evidence="3" id="KW-0813">Transport</keyword>
<organism evidence="11 12">
    <name type="scientific">Halobacteriovorax marinus (strain ATCC BAA-682 / DSM 15412 / SJ)</name>
    <name type="common">Bacteriovorax marinus</name>
    <dbReference type="NCBI Taxonomy" id="862908"/>
    <lineage>
        <taxon>Bacteria</taxon>
        <taxon>Pseudomonadati</taxon>
        <taxon>Bdellovibrionota</taxon>
        <taxon>Bacteriovoracia</taxon>
        <taxon>Bacteriovoracales</taxon>
        <taxon>Halobacteriovoraceae</taxon>
        <taxon>Halobacteriovorax</taxon>
    </lineage>
</organism>
<evidence type="ECO:0000313" key="11">
    <source>
        <dbReference type="EMBL" id="CBW27479.1"/>
    </source>
</evidence>
<comment type="similarity">
    <text evidence="2">Belongs to the MotA family.</text>
</comment>
<dbReference type="InterPro" id="IPR047055">
    <property type="entry name" value="MotA-like"/>
</dbReference>
<keyword evidence="8 9" id="KW-0472">Membrane</keyword>
<feature type="transmembrane region" description="Helical" evidence="9">
    <location>
        <begin position="5"/>
        <end position="24"/>
    </location>
</feature>
<dbReference type="STRING" id="862908.BMS_2700"/>
<keyword evidence="6" id="KW-0283">Flagellar rotation</keyword>
<keyword evidence="5 9" id="KW-0812">Transmembrane</keyword>
<feature type="transmembrane region" description="Helical" evidence="9">
    <location>
        <begin position="30"/>
        <end position="50"/>
    </location>
</feature>
<evidence type="ECO:0000256" key="2">
    <source>
        <dbReference type="ARBA" id="ARBA00008038"/>
    </source>
</evidence>
<dbReference type="GO" id="GO:0005886">
    <property type="term" value="C:plasma membrane"/>
    <property type="evidence" value="ECO:0007669"/>
    <property type="project" value="UniProtKB-SubCell"/>
</dbReference>
<feature type="transmembrane region" description="Helical" evidence="9">
    <location>
        <begin position="177"/>
        <end position="199"/>
    </location>
</feature>